<comment type="caution">
    <text evidence="2">The sequence shown here is derived from an EMBL/GenBank/DDBJ whole genome shotgun (WGS) entry which is preliminary data.</text>
</comment>
<dbReference type="InterPro" id="IPR007047">
    <property type="entry name" value="Flp_Fap"/>
</dbReference>
<dbReference type="AlphaFoldDB" id="A0A645FJ00"/>
<evidence type="ECO:0000313" key="2">
    <source>
        <dbReference type="EMBL" id="MPN12223.1"/>
    </source>
</evidence>
<accession>A0A645FJ00</accession>
<feature type="transmembrane region" description="Helical" evidence="1">
    <location>
        <begin position="20"/>
        <end position="38"/>
    </location>
</feature>
<dbReference type="Pfam" id="PF04964">
    <property type="entry name" value="Flp_Fap"/>
    <property type="match status" value="1"/>
</dbReference>
<keyword evidence="1" id="KW-1133">Transmembrane helix</keyword>
<gene>
    <name evidence="2" type="ORF">SDC9_159535</name>
</gene>
<reference evidence="2" key="1">
    <citation type="submission" date="2019-08" db="EMBL/GenBank/DDBJ databases">
        <authorList>
            <person name="Kucharzyk K."/>
            <person name="Murdoch R.W."/>
            <person name="Higgins S."/>
            <person name="Loffler F."/>
        </authorList>
    </citation>
    <scope>NUCLEOTIDE SEQUENCE</scope>
</reference>
<sequence>MIEKLRNLVWDEEGQGLVEYGLIIALISVLLIFALGQLREGIEGAFGDATSALNGEETPQ</sequence>
<dbReference type="EMBL" id="VSSQ01058519">
    <property type="protein sequence ID" value="MPN12223.1"/>
    <property type="molecule type" value="Genomic_DNA"/>
</dbReference>
<evidence type="ECO:0008006" key="3">
    <source>
        <dbReference type="Google" id="ProtNLM"/>
    </source>
</evidence>
<name>A0A645FJ00_9ZZZZ</name>
<organism evidence="2">
    <name type="scientific">bioreactor metagenome</name>
    <dbReference type="NCBI Taxonomy" id="1076179"/>
    <lineage>
        <taxon>unclassified sequences</taxon>
        <taxon>metagenomes</taxon>
        <taxon>ecological metagenomes</taxon>
    </lineage>
</organism>
<protein>
    <recommendedName>
        <fullName evidence="3">Flp/Fap pilin component</fullName>
    </recommendedName>
</protein>
<keyword evidence="1" id="KW-0472">Membrane</keyword>
<evidence type="ECO:0000256" key="1">
    <source>
        <dbReference type="SAM" id="Phobius"/>
    </source>
</evidence>
<proteinExistence type="predicted"/>
<keyword evidence="1" id="KW-0812">Transmembrane</keyword>